<dbReference type="Gene3D" id="1.20.5.1700">
    <property type="match status" value="1"/>
</dbReference>
<sequence>MLTGGHNECNFDVDVGFSDDPRRRTGTVEFRMSENSGNTGCNPGKRPAENELTDESRQRVRGIMSQVDAVMAEQACIAKRARSWTWYPFMVWDWIVEERVPPQRVITDDDRAHRLPVLGVSSEWAFAALVSRTAREARRARERDEEIRVLREENQHLRGQLDHMREQVVDEIAALRNRTTQLEERHVEVAAVVQNHGERLDVVENVAGENQAALQNAWADQLIMEPEEEPDQGPQFKAENLEEGDFDEDPDEDPEEDDDDGPADSGDSHSTVASH</sequence>
<evidence type="ECO:0000313" key="4">
    <source>
        <dbReference type="Proteomes" id="UP000326396"/>
    </source>
</evidence>
<name>A0A5N6LEI4_9ASTR</name>
<evidence type="ECO:0000313" key="3">
    <source>
        <dbReference type="EMBL" id="KAD0890839.1"/>
    </source>
</evidence>
<keyword evidence="4" id="KW-1185">Reference proteome</keyword>
<reference evidence="3 4" key="1">
    <citation type="submission" date="2019-05" db="EMBL/GenBank/DDBJ databases">
        <title>Mikania micrantha, genome provides insights into the molecular mechanism of rapid growth.</title>
        <authorList>
            <person name="Liu B."/>
        </authorList>
    </citation>
    <scope>NUCLEOTIDE SEQUENCE [LARGE SCALE GENOMIC DNA]</scope>
    <source>
        <strain evidence="3">NLD-2019</strain>
        <tissue evidence="3">Leaf</tissue>
    </source>
</reference>
<proteinExistence type="predicted"/>
<evidence type="ECO:0000256" key="2">
    <source>
        <dbReference type="SAM" id="MobiDB-lite"/>
    </source>
</evidence>
<comment type="caution">
    <text evidence="3">The sequence shown here is derived from an EMBL/GenBank/DDBJ whole genome shotgun (WGS) entry which is preliminary data.</text>
</comment>
<dbReference type="AlphaFoldDB" id="A0A5N6LEI4"/>
<feature type="region of interest" description="Disordered" evidence="2">
    <location>
        <begin position="223"/>
        <end position="275"/>
    </location>
</feature>
<protein>
    <submittedName>
        <fullName evidence="3">Uncharacterized protein</fullName>
    </submittedName>
</protein>
<dbReference type="EMBL" id="SZYD01001290">
    <property type="protein sequence ID" value="KAD0890839.1"/>
    <property type="molecule type" value="Genomic_DNA"/>
</dbReference>
<organism evidence="3 4">
    <name type="scientific">Mikania micrantha</name>
    <name type="common">bitter vine</name>
    <dbReference type="NCBI Taxonomy" id="192012"/>
    <lineage>
        <taxon>Eukaryota</taxon>
        <taxon>Viridiplantae</taxon>
        <taxon>Streptophyta</taxon>
        <taxon>Embryophyta</taxon>
        <taxon>Tracheophyta</taxon>
        <taxon>Spermatophyta</taxon>
        <taxon>Magnoliopsida</taxon>
        <taxon>eudicotyledons</taxon>
        <taxon>Gunneridae</taxon>
        <taxon>Pentapetalae</taxon>
        <taxon>asterids</taxon>
        <taxon>campanulids</taxon>
        <taxon>Asterales</taxon>
        <taxon>Asteraceae</taxon>
        <taxon>Asteroideae</taxon>
        <taxon>Heliantheae alliance</taxon>
        <taxon>Eupatorieae</taxon>
        <taxon>Mikania</taxon>
    </lineage>
</organism>
<feature type="compositionally biased region" description="Acidic residues" evidence="2">
    <location>
        <begin position="241"/>
        <end position="262"/>
    </location>
</feature>
<evidence type="ECO:0000256" key="1">
    <source>
        <dbReference type="SAM" id="Coils"/>
    </source>
</evidence>
<dbReference type="Proteomes" id="UP000326396">
    <property type="component" value="Unassembled WGS sequence"/>
</dbReference>
<gene>
    <name evidence="3" type="ORF">E3N88_43584</name>
</gene>
<keyword evidence="1" id="KW-0175">Coiled coil</keyword>
<feature type="region of interest" description="Disordered" evidence="2">
    <location>
        <begin position="32"/>
        <end position="54"/>
    </location>
</feature>
<accession>A0A5N6LEI4</accession>
<feature type="coiled-coil region" evidence="1">
    <location>
        <begin position="140"/>
        <end position="185"/>
    </location>
</feature>